<dbReference type="SUPFAM" id="SSF117281">
    <property type="entry name" value="Kelch motif"/>
    <property type="match status" value="1"/>
</dbReference>
<evidence type="ECO:0000256" key="2">
    <source>
        <dbReference type="SAM" id="SignalP"/>
    </source>
</evidence>
<feature type="chain" id="PRO_5041917087" description="Kelch repeat-containing protein" evidence="2">
    <location>
        <begin position="21"/>
        <end position="564"/>
    </location>
</feature>
<dbReference type="InterPro" id="IPR015915">
    <property type="entry name" value="Kelch-typ_b-propeller"/>
</dbReference>
<evidence type="ECO:0000313" key="3">
    <source>
        <dbReference type="EMBL" id="SPN98562.1"/>
    </source>
</evidence>
<dbReference type="AlphaFoldDB" id="A0AAE8MTB8"/>
<comment type="caution">
    <text evidence="3">The sequence shown here is derived from an EMBL/GenBank/DDBJ whole genome shotgun (WGS) entry which is preliminary data.</text>
</comment>
<proteinExistence type="predicted"/>
<gene>
    <name evidence="3" type="ORF">DNG_01608</name>
</gene>
<feature type="transmembrane region" description="Helical" evidence="1">
    <location>
        <begin position="519"/>
        <end position="543"/>
    </location>
</feature>
<sequence>MVFPTARGIALALMGTAAQAQYSGWDKGQVNSTMCLWKLPRVRDTVFIDGGALSWSQGMETGEYQRGTEWDPKGQVLSLSLRTSFTIPQNFTPLFQTHPKSNPSKGEISPIFSDGSLLANDDRFLLYGGVYPFSDSYPDPPGDSVVEFQAYPAGDSGTADFSPAFADEELPRDVTRYLAYGAGVSAPSENKAWYFSGLRSPSGGVIYEGYGVPEAVASNISDTLISVTFSDKDGDEDTWRNETIQDKARGRGGAAGVFVPVGEQGILVFVGGATFPEFAYATHKSENPAAQKSESGAFMSTVDVYDIASGKWYQQKTNSPSASPPILAQSCAVAQHAADLSSFNIYVYGGYGAVDKTSDFSDDVWILSLPSFTWVRGLSGTSDHARAGHKCVTPYPDQMMVVGGWIPTVGKDCLLGGVIQMLNLTSVEWMDGYDPEKYGEYGVPEVVVAEIGGDASGGATAKSPSGGWDDDGLEGVFGKAYATEKIKNWYPYQAAESTERPNVDDEKNRGGGGGGLPDWVPPTLGCVLGLIVVVVCGVGIFFWRRRKALRRASMIRDSVQSGLK</sequence>
<organism evidence="3 4">
    <name type="scientific">Cephalotrichum gorgonifer</name>
    <dbReference type="NCBI Taxonomy" id="2041049"/>
    <lineage>
        <taxon>Eukaryota</taxon>
        <taxon>Fungi</taxon>
        <taxon>Dikarya</taxon>
        <taxon>Ascomycota</taxon>
        <taxon>Pezizomycotina</taxon>
        <taxon>Sordariomycetes</taxon>
        <taxon>Hypocreomycetidae</taxon>
        <taxon>Microascales</taxon>
        <taxon>Microascaceae</taxon>
        <taxon>Cephalotrichum</taxon>
    </lineage>
</organism>
<reference evidence="3" key="1">
    <citation type="submission" date="2018-03" db="EMBL/GenBank/DDBJ databases">
        <authorList>
            <person name="Guldener U."/>
        </authorList>
    </citation>
    <scope>NUCLEOTIDE SEQUENCE</scope>
</reference>
<keyword evidence="1" id="KW-0472">Membrane</keyword>
<dbReference type="PANTHER" id="PTHR23244:SF471">
    <property type="entry name" value="GUANINE NUCLEOTIDE-BINDING PROTEIN SUBUNIT BETA 1-RELATED"/>
    <property type="match status" value="1"/>
</dbReference>
<accession>A0AAE8MTB8</accession>
<evidence type="ECO:0000313" key="4">
    <source>
        <dbReference type="Proteomes" id="UP001187682"/>
    </source>
</evidence>
<keyword evidence="1" id="KW-0812">Transmembrane</keyword>
<keyword evidence="4" id="KW-1185">Reference proteome</keyword>
<evidence type="ECO:0000256" key="1">
    <source>
        <dbReference type="SAM" id="Phobius"/>
    </source>
</evidence>
<evidence type="ECO:0008006" key="5">
    <source>
        <dbReference type="Google" id="ProtNLM"/>
    </source>
</evidence>
<dbReference type="EMBL" id="ONZQ02000002">
    <property type="protein sequence ID" value="SPN98562.1"/>
    <property type="molecule type" value="Genomic_DNA"/>
</dbReference>
<name>A0AAE8MTB8_9PEZI</name>
<protein>
    <recommendedName>
        <fullName evidence="5">Kelch repeat-containing protein</fullName>
    </recommendedName>
</protein>
<dbReference type="Gene3D" id="2.120.10.80">
    <property type="entry name" value="Kelch-type beta propeller"/>
    <property type="match status" value="1"/>
</dbReference>
<dbReference type="PANTHER" id="PTHR23244">
    <property type="entry name" value="KELCH REPEAT DOMAIN"/>
    <property type="match status" value="1"/>
</dbReference>
<keyword evidence="2" id="KW-0732">Signal</keyword>
<dbReference type="Proteomes" id="UP001187682">
    <property type="component" value="Unassembled WGS sequence"/>
</dbReference>
<keyword evidence="1" id="KW-1133">Transmembrane helix</keyword>
<feature type="signal peptide" evidence="2">
    <location>
        <begin position="1"/>
        <end position="20"/>
    </location>
</feature>